<dbReference type="EMBL" id="JAHCDA010000001">
    <property type="protein sequence ID" value="MBS7809793.1"/>
    <property type="molecule type" value="Genomic_DNA"/>
</dbReference>
<keyword evidence="4" id="KW-1185">Reference proteome</keyword>
<dbReference type="RefSeq" id="WP_213668459.1">
    <property type="nucleotide sequence ID" value="NZ_JAHCDA010000001.1"/>
</dbReference>
<evidence type="ECO:0000313" key="4">
    <source>
        <dbReference type="Proteomes" id="UP000766336"/>
    </source>
</evidence>
<protein>
    <submittedName>
        <fullName evidence="3">Uncharacterized protein</fullName>
    </submittedName>
</protein>
<keyword evidence="2" id="KW-0732">Signal</keyword>
<name>A0ABS5QB49_9PROT</name>
<feature type="compositionally biased region" description="Basic and acidic residues" evidence="1">
    <location>
        <begin position="50"/>
        <end position="59"/>
    </location>
</feature>
<comment type="caution">
    <text evidence="3">The sequence shown here is derived from an EMBL/GenBank/DDBJ whole genome shotgun (WGS) entry which is preliminary data.</text>
</comment>
<feature type="signal peptide" evidence="2">
    <location>
        <begin position="1"/>
        <end position="22"/>
    </location>
</feature>
<reference evidence="3 4" key="1">
    <citation type="submission" date="2021-05" db="EMBL/GenBank/DDBJ databases">
        <title>Roseococcus sp. XZZS9, whole genome shotgun sequencing project.</title>
        <authorList>
            <person name="Zhao G."/>
            <person name="Shen L."/>
        </authorList>
    </citation>
    <scope>NUCLEOTIDE SEQUENCE [LARGE SCALE GENOMIC DNA]</scope>
    <source>
        <strain evidence="3 4">XZZS9</strain>
    </source>
</reference>
<evidence type="ECO:0000256" key="1">
    <source>
        <dbReference type="SAM" id="MobiDB-lite"/>
    </source>
</evidence>
<evidence type="ECO:0000313" key="3">
    <source>
        <dbReference type="EMBL" id="MBS7809793.1"/>
    </source>
</evidence>
<dbReference type="Proteomes" id="UP000766336">
    <property type="component" value="Unassembled WGS sequence"/>
</dbReference>
<accession>A0ABS5QB49</accession>
<gene>
    <name evidence="3" type="ORF">KHU32_02515</name>
</gene>
<feature type="chain" id="PRO_5047251863" evidence="2">
    <location>
        <begin position="23"/>
        <end position="144"/>
    </location>
</feature>
<evidence type="ECO:0000256" key="2">
    <source>
        <dbReference type="SAM" id="SignalP"/>
    </source>
</evidence>
<sequence length="144" mass="16143">MRRTTWLTAALGVTMIATPVLAQTQHHPRNDTMREMQRERQDPNMSAVPRQDRDSTIADDVDARGIHDWLRQAKAAIGRGQIGQANEFLERAETRMLSRSTAPERAGQPMASPRLTAISSAREALRNRDRREAMRQIDTALGGA</sequence>
<proteinExistence type="predicted"/>
<feature type="region of interest" description="Disordered" evidence="1">
    <location>
        <begin position="21"/>
        <end position="59"/>
    </location>
</feature>
<feature type="compositionally biased region" description="Basic and acidic residues" evidence="1">
    <location>
        <begin position="28"/>
        <end position="42"/>
    </location>
</feature>
<organism evidence="3 4">
    <name type="scientific">Roseococcus pinisoli</name>
    <dbReference type="NCBI Taxonomy" id="2835040"/>
    <lineage>
        <taxon>Bacteria</taxon>
        <taxon>Pseudomonadati</taxon>
        <taxon>Pseudomonadota</taxon>
        <taxon>Alphaproteobacteria</taxon>
        <taxon>Acetobacterales</taxon>
        <taxon>Roseomonadaceae</taxon>
        <taxon>Roseococcus</taxon>
    </lineage>
</organism>